<keyword evidence="2" id="KW-1185">Reference proteome</keyword>
<dbReference type="AlphaFoldDB" id="A0A165P6I4"/>
<protein>
    <submittedName>
        <fullName evidence="1">Uncharacterized protein</fullName>
    </submittedName>
</protein>
<accession>A0A165P6I4</accession>
<organism evidence="1 2">
    <name type="scientific">Daedalea quercina L-15889</name>
    <dbReference type="NCBI Taxonomy" id="1314783"/>
    <lineage>
        <taxon>Eukaryota</taxon>
        <taxon>Fungi</taxon>
        <taxon>Dikarya</taxon>
        <taxon>Basidiomycota</taxon>
        <taxon>Agaricomycotina</taxon>
        <taxon>Agaricomycetes</taxon>
        <taxon>Polyporales</taxon>
        <taxon>Fomitopsis</taxon>
    </lineage>
</organism>
<sequence>MRSMKQGSSKPVTVRPSAECWSECSRSALRRHSPSDVYAQQLYPLGYGYPLWDPEPLRSSDEVFVGDVGFVKDGAFYRAFNASKPGDDPVNSELGFPDGYEPFEYPKYLYVQKAAIKQLSVEIASSHHVGTGLKFQCTNEQGAVLVLQHSADRQEILPSRKMALYMSENLESWHNFITAELGVDIQKGSILFV</sequence>
<proteinExistence type="predicted"/>
<dbReference type="Proteomes" id="UP000076727">
    <property type="component" value="Unassembled WGS sequence"/>
</dbReference>
<dbReference type="STRING" id="1314783.A0A165P6I4"/>
<evidence type="ECO:0000313" key="2">
    <source>
        <dbReference type="Proteomes" id="UP000076727"/>
    </source>
</evidence>
<dbReference type="EMBL" id="KV429072">
    <property type="protein sequence ID" value="KZT67825.1"/>
    <property type="molecule type" value="Genomic_DNA"/>
</dbReference>
<evidence type="ECO:0000313" key="1">
    <source>
        <dbReference type="EMBL" id="KZT67825.1"/>
    </source>
</evidence>
<name>A0A165P6I4_9APHY</name>
<dbReference type="OrthoDB" id="2791100at2759"/>
<gene>
    <name evidence="1" type="ORF">DAEQUDRAFT_766790</name>
</gene>
<reference evidence="1 2" key="1">
    <citation type="journal article" date="2016" name="Mol. Biol. Evol.">
        <title>Comparative Genomics of Early-Diverging Mushroom-Forming Fungi Provides Insights into the Origins of Lignocellulose Decay Capabilities.</title>
        <authorList>
            <person name="Nagy L.G."/>
            <person name="Riley R."/>
            <person name="Tritt A."/>
            <person name="Adam C."/>
            <person name="Daum C."/>
            <person name="Floudas D."/>
            <person name="Sun H."/>
            <person name="Yadav J.S."/>
            <person name="Pangilinan J."/>
            <person name="Larsson K.H."/>
            <person name="Matsuura K."/>
            <person name="Barry K."/>
            <person name="Labutti K."/>
            <person name="Kuo R."/>
            <person name="Ohm R.A."/>
            <person name="Bhattacharya S.S."/>
            <person name="Shirouzu T."/>
            <person name="Yoshinaga Y."/>
            <person name="Martin F.M."/>
            <person name="Grigoriev I.V."/>
            <person name="Hibbett D.S."/>
        </authorList>
    </citation>
    <scope>NUCLEOTIDE SEQUENCE [LARGE SCALE GENOMIC DNA]</scope>
    <source>
        <strain evidence="1 2">L-15889</strain>
    </source>
</reference>